<comment type="subcellular location">
    <subcellularLocation>
        <location evidence="1">Cell membrane</location>
        <topology evidence="1">Multi-pass membrane protein</topology>
    </subcellularLocation>
</comment>
<evidence type="ECO:0000259" key="13">
    <source>
        <dbReference type="Pfam" id="PF18075"/>
    </source>
</evidence>
<keyword evidence="7 11" id="KW-1133">Transmembrane helix</keyword>
<accession>A0A940IKF7</accession>
<evidence type="ECO:0000256" key="4">
    <source>
        <dbReference type="ARBA" id="ARBA00022475"/>
    </source>
</evidence>
<sequence>MGKGESNIIGRRLANSYLSSVISISLVLLLVGIASLLLVNARSVSDYFKENMQVSVLLKQNVGEDSARKFQKTLDGMRFIRSSEFISKEQGEHEMAELLGDDFLSVFETSPIPVSIDVTLDADYVSADSLEMVKNEISRSPLVDEVVYQRSLVDTLNANLSRISMVIGVFIALLLFISFVLINNTVRLNVYARRFTVHTMRLVGATKAFIRGPFLVQSVFQGLFSAFIAIIALVAILFVIRREFLQLFSVFRLELLLVVMGIVVASGVLICFISTWFVVGKLVSLKKDELYY</sequence>
<dbReference type="InterPro" id="IPR004513">
    <property type="entry name" value="FtsX"/>
</dbReference>
<dbReference type="PIRSF" id="PIRSF003097">
    <property type="entry name" value="FtsX"/>
    <property type="match status" value="1"/>
</dbReference>
<feature type="transmembrane region" description="Helical" evidence="11">
    <location>
        <begin position="253"/>
        <end position="279"/>
    </location>
</feature>
<reference evidence="14" key="2">
    <citation type="journal article" date="2021" name="PeerJ">
        <title>Extensive microbial diversity within the chicken gut microbiome revealed by metagenomics and culture.</title>
        <authorList>
            <person name="Gilroy R."/>
            <person name="Ravi A."/>
            <person name="Getino M."/>
            <person name="Pursley I."/>
            <person name="Horton D.L."/>
            <person name="Alikhan N.F."/>
            <person name="Baker D."/>
            <person name="Gharbi K."/>
            <person name="Hall N."/>
            <person name="Watson M."/>
            <person name="Adriaenssens E.M."/>
            <person name="Foster-Nyarko E."/>
            <person name="Jarju S."/>
            <person name="Secka A."/>
            <person name="Antonio M."/>
            <person name="Oren A."/>
            <person name="Chaudhuri R.R."/>
            <person name="La Ragione R."/>
            <person name="Hildebrand F."/>
            <person name="Pallen M.J."/>
        </authorList>
    </citation>
    <scope>NUCLEOTIDE SEQUENCE</scope>
    <source>
        <strain evidence="14">G3-8215</strain>
    </source>
</reference>
<evidence type="ECO:0000256" key="1">
    <source>
        <dbReference type="ARBA" id="ARBA00004651"/>
    </source>
</evidence>
<evidence type="ECO:0000256" key="3">
    <source>
        <dbReference type="ARBA" id="ARBA00021907"/>
    </source>
</evidence>
<feature type="domain" description="ABC3 transporter permease C-terminal" evidence="12">
    <location>
        <begin position="169"/>
        <end position="283"/>
    </location>
</feature>
<dbReference type="AlphaFoldDB" id="A0A940IKF7"/>
<organism evidence="14 15">
    <name type="scientific">Candidatus Cryptobacteroides avicola</name>
    <dbReference type="NCBI Taxonomy" id="2840757"/>
    <lineage>
        <taxon>Bacteria</taxon>
        <taxon>Pseudomonadati</taxon>
        <taxon>Bacteroidota</taxon>
        <taxon>Bacteroidia</taxon>
        <taxon>Bacteroidales</taxon>
        <taxon>Candidatus Cryptobacteroides</taxon>
    </lineage>
</organism>
<dbReference type="Proteomes" id="UP000725002">
    <property type="component" value="Unassembled WGS sequence"/>
</dbReference>
<dbReference type="PANTHER" id="PTHR47755">
    <property type="entry name" value="CELL DIVISION PROTEIN FTSX"/>
    <property type="match status" value="1"/>
</dbReference>
<comment type="similarity">
    <text evidence="2 10">Belongs to the ABC-4 integral membrane protein family. FtsX subfamily.</text>
</comment>
<dbReference type="InterPro" id="IPR003838">
    <property type="entry name" value="ABC3_permease_C"/>
</dbReference>
<feature type="transmembrane region" description="Helical" evidence="11">
    <location>
        <begin position="219"/>
        <end position="241"/>
    </location>
</feature>
<keyword evidence="9 10" id="KW-0131">Cell cycle</keyword>
<dbReference type="GO" id="GO:0051301">
    <property type="term" value="P:cell division"/>
    <property type="evidence" value="ECO:0007669"/>
    <property type="project" value="UniProtKB-KW"/>
</dbReference>
<keyword evidence="5 10" id="KW-0132">Cell division</keyword>
<keyword evidence="6 11" id="KW-0812">Transmembrane</keyword>
<evidence type="ECO:0000256" key="10">
    <source>
        <dbReference type="PIRNR" id="PIRNR003097"/>
    </source>
</evidence>
<evidence type="ECO:0000313" key="14">
    <source>
        <dbReference type="EMBL" id="MBO8484748.1"/>
    </source>
</evidence>
<protein>
    <recommendedName>
        <fullName evidence="3 10">Cell division protein FtsX</fullName>
    </recommendedName>
</protein>
<evidence type="ECO:0000256" key="2">
    <source>
        <dbReference type="ARBA" id="ARBA00007379"/>
    </source>
</evidence>
<dbReference type="Gene3D" id="3.30.70.3040">
    <property type="match status" value="1"/>
</dbReference>
<evidence type="ECO:0000256" key="6">
    <source>
        <dbReference type="ARBA" id="ARBA00022692"/>
    </source>
</evidence>
<keyword evidence="8 10" id="KW-0472">Membrane</keyword>
<evidence type="ECO:0000256" key="9">
    <source>
        <dbReference type="ARBA" id="ARBA00023306"/>
    </source>
</evidence>
<dbReference type="EMBL" id="JADILV010000084">
    <property type="protein sequence ID" value="MBO8484748.1"/>
    <property type="molecule type" value="Genomic_DNA"/>
</dbReference>
<feature type="transmembrane region" description="Helical" evidence="11">
    <location>
        <begin position="20"/>
        <end position="39"/>
    </location>
</feature>
<gene>
    <name evidence="14" type="ORF">IAB75_11665</name>
</gene>
<evidence type="ECO:0000256" key="5">
    <source>
        <dbReference type="ARBA" id="ARBA00022618"/>
    </source>
</evidence>
<evidence type="ECO:0000313" key="15">
    <source>
        <dbReference type="Proteomes" id="UP000725002"/>
    </source>
</evidence>
<feature type="domain" description="FtsX extracellular" evidence="13">
    <location>
        <begin position="53"/>
        <end position="146"/>
    </location>
</feature>
<evidence type="ECO:0000259" key="12">
    <source>
        <dbReference type="Pfam" id="PF02687"/>
    </source>
</evidence>
<proteinExistence type="inferred from homology"/>
<dbReference type="InterPro" id="IPR040690">
    <property type="entry name" value="FtsX_ECD"/>
</dbReference>
<keyword evidence="4 10" id="KW-1003">Cell membrane</keyword>
<reference evidence="14" key="1">
    <citation type="submission" date="2020-10" db="EMBL/GenBank/DDBJ databases">
        <authorList>
            <person name="Gilroy R."/>
        </authorList>
    </citation>
    <scope>NUCLEOTIDE SEQUENCE</scope>
    <source>
        <strain evidence="14">G3-8215</strain>
    </source>
</reference>
<dbReference type="GO" id="GO:0005886">
    <property type="term" value="C:plasma membrane"/>
    <property type="evidence" value="ECO:0007669"/>
    <property type="project" value="UniProtKB-SubCell"/>
</dbReference>
<name>A0A940IKF7_9BACT</name>
<dbReference type="Pfam" id="PF02687">
    <property type="entry name" value="FtsX"/>
    <property type="match status" value="1"/>
</dbReference>
<evidence type="ECO:0000256" key="7">
    <source>
        <dbReference type="ARBA" id="ARBA00022989"/>
    </source>
</evidence>
<comment type="caution">
    <text evidence="14">The sequence shown here is derived from an EMBL/GenBank/DDBJ whole genome shotgun (WGS) entry which is preliminary data.</text>
</comment>
<evidence type="ECO:0000256" key="11">
    <source>
        <dbReference type="SAM" id="Phobius"/>
    </source>
</evidence>
<evidence type="ECO:0000256" key="8">
    <source>
        <dbReference type="ARBA" id="ARBA00023136"/>
    </source>
</evidence>
<dbReference type="PANTHER" id="PTHR47755:SF1">
    <property type="entry name" value="CELL DIVISION PROTEIN FTSX"/>
    <property type="match status" value="1"/>
</dbReference>
<dbReference type="Pfam" id="PF18075">
    <property type="entry name" value="FtsX_ECD"/>
    <property type="match status" value="1"/>
</dbReference>
<feature type="transmembrane region" description="Helical" evidence="11">
    <location>
        <begin position="160"/>
        <end position="182"/>
    </location>
</feature>